<dbReference type="InterPro" id="IPR036661">
    <property type="entry name" value="Luciferase-like_sf"/>
</dbReference>
<dbReference type="PANTHER" id="PTHR42847:SF4">
    <property type="entry name" value="ALKANESULFONATE MONOOXYGENASE-RELATED"/>
    <property type="match status" value="1"/>
</dbReference>
<evidence type="ECO:0000313" key="6">
    <source>
        <dbReference type="EMBL" id="CAB4770876.1"/>
    </source>
</evidence>
<dbReference type="InterPro" id="IPR011251">
    <property type="entry name" value="Luciferase-like_dom"/>
</dbReference>
<keyword evidence="1" id="KW-0285">Flavoprotein</keyword>
<evidence type="ECO:0000256" key="1">
    <source>
        <dbReference type="ARBA" id="ARBA00022630"/>
    </source>
</evidence>
<name>A0A6J6VGY6_9ZZZZ</name>
<dbReference type="PANTHER" id="PTHR42847">
    <property type="entry name" value="ALKANESULFONATE MONOOXYGENASE"/>
    <property type="match status" value="1"/>
</dbReference>
<accession>A0A6J6VGY6</accession>
<dbReference type="GO" id="GO:0046306">
    <property type="term" value="P:alkanesulfonate catabolic process"/>
    <property type="evidence" value="ECO:0007669"/>
    <property type="project" value="TreeGrafter"/>
</dbReference>
<gene>
    <name evidence="6" type="ORF">UFOPK2921_00250</name>
</gene>
<evidence type="ECO:0000259" key="5">
    <source>
        <dbReference type="Pfam" id="PF00296"/>
    </source>
</evidence>
<evidence type="ECO:0000256" key="3">
    <source>
        <dbReference type="ARBA" id="ARBA00023002"/>
    </source>
</evidence>
<keyword evidence="2" id="KW-0288">FMN</keyword>
<keyword evidence="3" id="KW-0560">Oxidoreductase</keyword>
<organism evidence="6">
    <name type="scientific">freshwater metagenome</name>
    <dbReference type="NCBI Taxonomy" id="449393"/>
    <lineage>
        <taxon>unclassified sequences</taxon>
        <taxon>metagenomes</taxon>
        <taxon>ecological metagenomes</taxon>
    </lineage>
</organism>
<dbReference type="Pfam" id="PF00296">
    <property type="entry name" value="Bac_luciferase"/>
    <property type="match status" value="1"/>
</dbReference>
<dbReference type="SUPFAM" id="SSF51679">
    <property type="entry name" value="Bacterial luciferase-like"/>
    <property type="match status" value="1"/>
</dbReference>
<feature type="domain" description="Luciferase-like" evidence="5">
    <location>
        <begin position="30"/>
        <end position="248"/>
    </location>
</feature>
<proteinExistence type="predicted"/>
<protein>
    <submittedName>
        <fullName evidence="6">Unannotated protein</fullName>
    </submittedName>
</protein>
<evidence type="ECO:0000256" key="4">
    <source>
        <dbReference type="ARBA" id="ARBA00023033"/>
    </source>
</evidence>
<dbReference type="GO" id="GO:0008726">
    <property type="term" value="F:alkanesulfonate monooxygenase activity"/>
    <property type="evidence" value="ECO:0007669"/>
    <property type="project" value="TreeGrafter"/>
</dbReference>
<evidence type="ECO:0000256" key="2">
    <source>
        <dbReference type="ARBA" id="ARBA00022643"/>
    </source>
</evidence>
<dbReference type="AlphaFoldDB" id="A0A6J6VGY6"/>
<sequence length="308" mass="33972">MTTVDAKLSSLLMVSLVSGIRVGVQLPEVEREVRWPEYVAMAQAAEAVGFDSMWAGDHLIYRDAGQPERGPWEAWTLLSALASVTTTIELGPLVACLGFHPPAVIAKMAASVDEVSNGRLILGVGAGWNQPEFTAFDIPFDRRGARFEEAFKIVQTLTSGERCTFLGDFNQVHDAVLLPTPLRSIPLMIGSIGERVLRASLPKVQWWNTWFDWYANNADDFNVLNQRISKIATEVGRDDKTLLRSACLLVVTESSAGERPVPTDYHAATLGNVRQQIIELRDAGADEVILVSDPINEWSIRTLAEVLR</sequence>
<dbReference type="Gene3D" id="3.20.20.30">
    <property type="entry name" value="Luciferase-like domain"/>
    <property type="match status" value="1"/>
</dbReference>
<reference evidence="6" key="1">
    <citation type="submission" date="2020-05" db="EMBL/GenBank/DDBJ databases">
        <authorList>
            <person name="Chiriac C."/>
            <person name="Salcher M."/>
            <person name="Ghai R."/>
            <person name="Kavagutti S V."/>
        </authorList>
    </citation>
    <scope>NUCLEOTIDE SEQUENCE</scope>
</reference>
<keyword evidence="4" id="KW-0503">Monooxygenase</keyword>
<dbReference type="InterPro" id="IPR050172">
    <property type="entry name" value="SsuD_RutA_monooxygenase"/>
</dbReference>
<dbReference type="EMBL" id="CAEZZV010000019">
    <property type="protein sequence ID" value="CAB4770876.1"/>
    <property type="molecule type" value="Genomic_DNA"/>
</dbReference>